<organism evidence="2 3">
    <name type="scientific">Toxocara canis</name>
    <name type="common">Canine roundworm</name>
    <dbReference type="NCBI Taxonomy" id="6265"/>
    <lineage>
        <taxon>Eukaryota</taxon>
        <taxon>Metazoa</taxon>
        <taxon>Ecdysozoa</taxon>
        <taxon>Nematoda</taxon>
        <taxon>Chromadorea</taxon>
        <taxon>Rhabditida</taxon>
        <taxon>Spirurina</taxon>
        <taxon>Ascaridomorpha</taxon>
        <taxon>Ascaridoidea</taxon>
        <taxon>Toxocaridae</taxon>
        <taxon>Toxocara</taxon>
    </lineage>
</organism>
<dbReference type="EMBL" id="JPKZ01001479">
    <property type="protein sequence ID" value="KHN81651.1"/>
    <property type="molecule type" value="Genomic_DNA"/>
</dbReference>
<sequence length="49" mass="5628">MDVTKETLPGVTGTEQKHSEHEKLVQPHLTVDDTVSTKLYRYMRWAVDG</sequence>
<evidence type="ECO:0000313" key="3">
    <source>
        <dbReference type="Proteomes" id="UP000031036"/>
    </source>
</evidence>
<proteinExistence type="predicted"/>
<accession>A0A0B2VDQ6</accession>
<gene>
    <name evidence="2" type="ORF">Tcan_03483</name>
</gene>
<protein>
    <submittedName>
        <fullName evidence="2">Uncharacterized protein</fullName>
    </submittedName>
</protein>
<keyword evidence="3" id="KW-1185">Reference proteome</keyword>
<evidence type="ECO:0000313" key="2">
    <source>
        <dbReference type="EMBL" id="KHN81651.1"/>
    </source>
</evidence>
<evidence type="ECO:0000256" key="1">
    <source>
        <dbReference type="SAM" id="MobiDB-lite"/>
    </source>
</evidence>
<comment type="caution">
    <text evidence="2">The sequence shown here is derived from an EMBL/GenBank/DDBJ whole genome shotgun (WGS) entry which is preliminary data.</text>
</comment>
<feature type="compositionally biased region" description="Basic and acidic residues" evidence="1">
    <location>
        <begin position="15"/>
        <end position="25"/>
    </location>
</feature>
<feature type="region of interest" description="Disordered" evidence="1">
    <location>
        <begin position="1"/>
        <end position="29"/>
    </location>
</feature>
<reference evidence="2 3" key="1">
    <citation type="submission" date="2014-11" db="EMBL/GenBank/DDBJ databases">
        <title>Genetic blueprint of the zoonotic pathogen Toxocara canis.</title>
        <authorList>
            <person name="Zhu X.-Q."/>
            <person name="Korhonen P.K."/>
            <person name="Cai H."/>
            <person name="Young N.D."/>
            <person name="Nejsum P."/>
            <person name="von Samson-Himmelstjerna G."/>
            <person name="Boag P.R."/>
            <person name="Tan P."/>
            <person name="Li Q."/>
            <person name="Min J."/>
            <person name="Yang Y."/>
            <person name="Wang X."/>
            <person name="Fang X."/>
            <person name="Hall R.S."/>
            <person name="Hofmann A."/>
            <person name="Sternberg P.W."/>
            <person name="Jex A.R."/>
            <person name="Gasser R.B."/>
        </authorList>
    </citation>
    <scope>NUCLEOTIDE SEQUENCE [LARGE SCALE GENOMIC DNA]</scope>
    <source>
        <strain evidence="2">PN_DK_2014</strain>
    </source>
</reference>
<dbReference type="Proteomes" id="UP000031036">
    <property type="component" value="Unassembled WGS sequence"/>
</dbReference>
<dbReference type="AlphaFoldDB" id="A0A0B2VDQ6"/>
<name>A0A0B2VDQ6_TOXCA</name>